<comment type="caution">
    <text evidence="2">The sequence shown here is derived from an EMBL/GenBank/DDBJ whole genome shotgun (WGS) entry which is preliminary data.</text>
</comment>
<dbReference type="EMBL" id="PQFF01000570">
    <property type="protein sequence ID" value="RHZ44578.1"/>
    <property type="molecule type" value="Genomic_DNA"/>
</dbReference>
<organism evidence="2 3">
    <name type="scientific">Diversispora epigaea</name>
    <dbReference type="NCBI Taxonomy" id="1348612"/>
    <lineage>
        <taxon>Eukaryota</taxon>
        <taxon>Fungi</taxon>
        <taxon>Fungi incertae sedis</taxon>
        <taxon>Mucoromycota</taxon>
        <taxon>Glomeromycotina</taxon>
        <taxon>Glomeromycetes</taxon>
        <taxon>Diversisporales</taxon>
        <taxon>Diversisporaceae</taxon>
        <taxon>Diversispora</taxon>
    </lineage>
</organism>
<evidence type="ECO:0000256" key="1">
    <source>
        <dbReference type="SAM" id="MobiDB-lite"/>
    </source>
</evidence>
<feature type="compositionally biased region" description="Acidic residues" evidence="1">
    <location>
        <begin position="1"/>
        <end position="15"/>
    </location>
</feature>
<dbReference type="Proteomes" id="UP000266861">
    <property type="component" value="Unassembled WGS sequence"/>
</dbReference>
<sequence>MEETIQNDSELEGIDIADKTSQDINQNNSGIEDVEKDEFNEEEFGAEFARNKEIS</sequence>
<dbReference type="AlphaFoldDB" id="A0A397G4S6"/>
<feature type="compositionally biased region" description="Acidic residues" evidence="1">
    <location>
        <begin position="32"/>
        <end position="45"/>
    </location>
</feature>
<evidence type="ECO:0000313" key="2">
    <source>
        <dbReference type="EMBL" id="RHZ44578.1"/>
    </source>
</evidence>
<keyword evidence="3" id="KW-1185">Reference proteome</keyword>
<name>A0A397G4S6_9GLOM</name>
<feature type="region of interest" description="Disordered" evidence="1">
    <location>
        <begin position="1"/>
        <end position="55"/>
    </location>
</feature>
<protein>
    <submittedName>
        <fullName evidence="2">Uncharacterized protein</fullName>
    </submittedName>
</protein>
<proteinExistence type="predicted"/>
<accession>A0A397G4S6</accession>
<reference evidence="2 3" key="1">
    <citation type="submission" date="2018-08" db="EMBL/GenBank/DDBJ databases">
        <title>Genome and evolution of the arbuscular mycorrhizal fungus Diversispora epigaea (formerly Glomus versiforme) and its bacterial endosymbionts.</title>
        <authorList>
            <person name="Sun X."/>
            <person name="Fei Z."/>
            <person name="Harrison M."/>
        </authorList>
    </citation>
    <scope>NUCLEOTIDE SEQUENCE [LARGE SCALE GENOMIC DNA]</scope>
    <source>
        <strain evidence="2 3">IT104</strain>
    </source>
</reference>
<evidence type="ECO:0000313" key="3">
    <source>
        <dbReference type="Proteomes" id="UP000266861"/>
    </source>
</evidence>
<gene>
    <name evidence="2" type="ORF">Glove_718g55</name>
</gene>